<organism evidence="1 2">
    <name type="scientific">Parascaris univalens</name>
    <name type="common">Nematode worm</name>
    <dbReference type="NCBI Taxonomy" id="6257"/>
    <lineage>
        <taxon>Eukaryota</taxon>
        <taxon>Metazoa</taxon>
        <taxon>Ecdysozoa</taxon>
        <taxon>Nematoda</taxon>
        <taxon>Chromadorea</taxon>
        <taxon>Rhabditida</taxon>
        <taxon>Spirurina</taxon>
        <taxon>Ascaridomorpha</taxon>
        <taxon>Ascaridoidea</taxon>
        <taxon>Ascarididae</taxon>
        <taxon>Parascaris</taxon>
    </lineage>
</organism>
<accession>A0A915C8A7</accession>
<keyword evidence="1" id="KW-1185">Reference proteome</keyword>
<protein>
    <submittedName>
        <fullName evidence="2">Uncharacterized protein</fullName>
    </submittedName>
</protein>
<name>A0A915C8A7_PARUN</name>
<reference evidence="2" key="1">
    <citation type="submission" date="2022-11" db="UniProtKB">
        <authorList>
            <consortium name="WormBaseParasite"/>
        </authorList>
    </citation>
    <scope>IDENTIFICATION</scope>
</reference>
<dbReference type="AlphaFoldDB" id="A0A915C8A7"/>
<evidence type="ECO:0000313" key="1">
    <source>
        <dbReference type="Proteomes" id="UP000887569"/>
    </source>
</evidence>
<sequence>MMGNLLLNGKFDCQKVRSPSQKPQINSNEIGRTILTDRHHRIANLRQSASCSSQARWDCRLADTSIHFGMYRRSRTAHYTDCSETSFRWHPLDRHWLTPQNPGI</sequence>
<evidence type="ECO:0000313" key="2">
    <source>
        <dbReference type="WBParaSite" id="PgR099_g043_t01"/>
    </source>
</evidence>
<proteinExistence type="predicted"/>
<dbReference type="Proteomes" id="UP000887569">
    <property type="component" value="Unplaced"/>
</dbReference>
<dbReference type="WBParaSite" id="PgR099_g043_t01">
    <property type="protein sequence ID" value="PgR099_g043_t01"/>
    <property type="gene ID" value="PgR099_g043"/>
</dbReference>